<reference evidence="3" key="1">
    <citation type="submission" date="2017-10" db="EMBL/GenBank/DDBJ databases">
        <title>Characterization of PVL bacteriophage from community-associated Staphylococcus aureus in Western Australia.</title>
        <authorList>
            <person name="O'Brien F.G."/>
            <person name="Baines S.L."/>
            <person name="Howden B.P."/>
            <person name="Coombs G.W."/>
        </authorList>
    </citation>
    <scope>NUCLEOTIDE SEQUENCE [LARGE SCALE GENOMIC DNA]</scope>
</reference>
<sequence length="51" mass="6070">MTTSVYFDLIKLYILINVCHCYLLTQVAVFLFFIKVFFVVYECCDTCESRN</sequence>
<keyword evidence="1" id="KW-1133">Transmembrane helix</keyword>
<proteinExistence type="predicted"/>
<protein>
    <submittedName>
        <fullName evidence="2">Uncharacterized protein</fullName>
    </submittedName>
</protein>
<name>A0A2I6PEM6_9CAUD</name>
<keyword evidence="1" id="KW-0472">Membrane</keyword>
<dbReference type="EMBL" id="MG029516">
    <property type="protein sequence ID" value="AUM58170.1"/>
    <property type="molecule type" value="Genomic_DNA"/>
</dbReference>
<evidence type="ECO:0000256" key="1">
    <source>
        <dbReference type="SAM" id="Phobius"/>
    </source>
</evidence>
<organism evidence="2 3">
    <name type="scientific">Staphylococcus phage phiSa2wa_st93mssa</name>
    <dbReference type="NCBI Taxonomy" id="2060957"/>
    <lineage>
        <taxon>Viruses</taxon>
        <taxon>Duplodnaviria</taxon>
        <taxon>Heunggongvirae</taxon>
        <taxon>Uroviricota</taxon>
        <taxon>Caudoviricetes</taxon>
        <taxon>Triavirus</taxon>
        <taxon>Triavirus P240</taxon>
    </lineage>
</organism>
<keyword evidence="1" id="KW-0812">Transmembrane</keyword>
<evidence type="ECO:0000313" key="3">
    <source>
        <dbReference type="Proteomes" id="UP000240274"/>
    </source>
</evidence>
<evidence type="ECO:0000313" key="2">
    <source>
        <dbReference type="EMBL" id="AUM58170.1"/>
    </source>
</evidence>
<dbReference type="Proteomes" id="UP000240274">
    <property type="component" value="Genome"/>
</dbReference>
<accession>A0A2I6PEM6</accession>
<feature type="transmembrane region" description="Helical" evidence="1">
    <location>
        <begin position="12"/>
        <end position="41"/>
    </location>
</feature>